<sequence>EAEELEPVKEDAGEEHGHQATRGVSSSAGPSRARTASRASKRLKRTPSEEDGWHRTDEEEGNDPNLLDAFYHPVSIIV</sequence>
<feature type="compositionally biased region" description="Low complexity" evidence="1">
    <location>
        <begin position="25"/>
        <end position="38"/>
    </location>
</feature>
<dbReference type="HOGENOM" id="CLU_2628627_0_0_1"/>
<dbReference type="InParanoid" id="A0A0D0D5N4"/>
<feature type="region of interest" description="Disordered" evidence="1">
    <location>
        <begin position="1"/>
        <end position="67"/>
    </location>
</feature>
<name>A0A0D0D5N4_9AGAM</name>
<feature type="compositionally biased region" description="Basic and acidic residues" evidence="1">
    <location>
        <begin position="46"/>
        <end position="57"/>
    </location>
</feature>
<organism evidence="2 3">
    <name type="scientific">Paxillus rubicundulus Ve08.2h10</name>
    <dbReference type="NCBI Taxonomy" id="930991"/>
    <lineage>
        <taxon>Eukaryota</taxon>
        <taxon>Fungi</taxon>
        <taxon>Dikarya</taxon>
        <taxon>Basidiomycota</taxon>
        <taxon>Agaricomycotina</taxon>
        <taxon>Agaricomycetes</taxon>
        <taxon>Agaricomycetidae</taxon>
        <taxon>Boletales</taxon>
        <taxon>Paxilineae</taxon>
        <taxon>Paxillaceae</taxon>
        <taxon>Paxillus</taxon>
    </lineage>
</organism>
<gene>
    <name evidence="2" type="ORF">PAXRUDRAFT_799780</name>
</gene>
<dbReference type="EMBL" id="KN831116">
    <property type="protein sequence ID" value="KIK72195.1"/>
    <property type="molecule type" value="Genomic_DNA"/>
</dbReference>
<dbReference type="AlphaFoldDB" id="A0A0D0D5N4"/>
<accession>A0A0D0D5N4</accession>
<feature type="non-terminal residue" evidence="2">
    <location>
        <position position="1"/>
    </location>
</feature>
<protein>
    <submittedName>
        <fullName evidence="2">Uncharacterized protein</fullName>
    </submittedName>
</protein>
<dbReference type="Proteomes" id="UP000054538">
    <property type="component" value="Unassembled WGS sequence"/>
</dbReference>
<feature type="non-terminal residue" evidence="2">
    <location>
        <position position="78"/>
    </location>
</feature>
<proteinExistence type="predicted"/>
<feature type="compositionally biased region" description="Basic and acidic residues" evidence="1">
    <location>
        <begin position="1"/>
        <end position="18"/>
    </location>
</feature>
<evidence type="ECO:0000256" key="1">
    <source>
        <dbReference type="SAM" id="MobiDB-lite"/>
    </source>
</evidence>
<keyword evidence="3" id="KW-1185">Reference proteome</keyword>
<reference evidence="3" key="2">
    <citation type="submission" date="2015-01" db="EMBL/GenBank/DDBJ databases">
        <title>Evolutionary Origins and Diversification of the Mycorrhizal Mutualists.</title>
        <authorList>
            <consortium name="DOE Joint Genome Institute"/>
            <consortium name="Mycorrhizal Genomics Consortium"/>
            <person name="Kohler A."/>
            <person name="Kuo A."/>
            <person name="Nagy L.G."/>
            <person name="Floudas D."/>
            <person name="Copeland A."/>
            <person name="Barry K.W."/>
            <person name="Cichocki N."/>
            <person name="Veneault-Fourrey C."/>
            <person name="LaButti K."/>
            <person name="Lindquist E.A."/>
            <person name="Lipzen A."/>
            <person name="Lundell T."/>
            <person name="Morin E."/>
            <person name="Murat C."/>
            <person name="Riley R."/>
            <person name="Ohm R."/>
            <person name="Sun H."/>
            <person name="Tunlid A."/>
            <person name="Henrissat B."/>
            <person name="Grigoriev I.V."/>
            <person name="Hibbett D.S."/>
            <person name="Martin F."/>
        </authorList>
    </citation>
    <scope>NUCLEOTIDE SEQUENCE [LARGE SCALE GENOMIC DNA]</scope>
    <source>
        <strain evidence="3">Ve08.2h10</strain>
    </source>
</reference>
<evidence type="ECO:0000313" key="3">
    <source>
        <dbReference type="Proteomes" id="UP000054538"/>
    </source>
</evidence>
<evidence type="ECO:0000313" key="2">
    <source>
        <dbReference type="EMBL" id="KIK72195.1"/>
    </source>
</evidence>
<reference evidence="2 3" key="1">
    <citation type="submission" date="2014-04" db="EMBL/GenBank/DDBJ databases">
        <authorList>
            <consortium name="DOE Joint Genome Institute"/>
            <person name="Kuo A."/>
            <person name="Kohler A."/>
            <person name="Jargeat P."/>
            <person name="Nagy L.G."/>
            <person name="Floudas D."/>
            <person name="Copeland A."/>
            <person name="Barry K.W."/>
            <person name="Cichocki N."/>
            <person name="Veneault-Fourrey C."/>
            <person name="LaButti K."/>
            <person name="Lindquist E.A."/>
            <person name="Lipzen A."/>
            <person name="Lundell T."/>
            <person name="Morin E."/>
            <person name="Murat C."/>
            <person name="Sun H."/>
            <person name="Tunlid A."/>
            <person name="Henrissat B."/>
            <person name="Grigoriev I.V."/>
            <person name="Hibbett D.S."/>
            <person name="Martin F."/>
            <person name="Nordberg H.P."/>
            <person name="Cantor M.N."/>
            <person name="Hua S.X."/>
        </authorList>
    </citation>
    <scope>NUCLEOTIDE SEQUENCE [LARGE SCALE GENOMIC DNA]</scope>
    <source>
        <strain evidence="2 3">Ve08.2h10</strain>
    </source>
</reference>